<dbReference type="InterPro" id="IPR015943">
    <property type="entry name" value="WD40/YVTN_repeat-like_dom_sf"/>
</dbReference>
<evidence type="ECO:0000313" key="1">
    <source>
        <dbReference type="EMBL" id="MBB5892676.1"/>
    </source>
</evidence>
<organism evidence="1 2">
    <name type="scientific">Kutzneria kofuensis</name>
    <dbReference type="NCBI Taxonomy" id="103725"/>
    <lineage>
        <taxon>Bacteria</taxon>
        <taxon>Bacillati</taxon>
        <taxon>Actinomycetota</taxon>
        <taxon>Actinomycetes</taxon>
        <taxon>Pseudonocardiales</taxon>
        <taxon>Pseudonocardiaceae</taxon>
        <taxon>Kutzneria</taxon>
    </lineage>
</organism>
<keyword evidence="2" id="KW-1185">Reference proteome</keyword>
<accession>A0A7W9KHI8</accession>
<sequence>MRLVTTTRCQRRFGARRMRALVAAGIATAMLAVGVVAEQPVEIRPAVSAAAVHALVAGDNGELRIVDVAAGQVSAVVDTGAMVTGLTLSPDGRTAFVVNGWSGTVAVVDVADATVVKRIRVKAELDSAVVRPDGKRLYITGTANGQGVVLGFDTASDSLAAVIQVGASPTGIAISPDGSHLYVVNNQGASLTVIDTRIATATRTVPLDVLPQYVAVSPDGATTYVSHTSRLADTNGSVSVIDNRTNQVVGHIPVGVGACELAVGGDRLYVTNLQDGTVSVVDTTTRRPVQTLVLTARGIAVSPRDHSVYLATGPAITVLDGGTGQTTSTIDLANSRNPATVIAVAG</sequence>
<protein>
    <submittedName>
        <fullName evidence="1">YVTN family beta-propeller protein</fullName>
    </submittedName>
</protein>
<evidence type="ECO:0000313" key="2">
    <source>
        <dbReference type="Proteomes" id="UP000585638"/>
    </source>
</evidence>
<dbReference type="Proteomes" id="UP000585638">
    <property type="component" value="Unassembled WGS sequence"/>
</dbReference>
<dbReference type="EMBL" id="JACHIR010000001">
    <property type="protein sequence ID" value="MBB5892676.1"/>
    <property type="molecule type" value="Genomic_DNA"/>
</dbReference>
<dbReference type="Gene3D" id="2.130.10.10">
    <property type="entry name" value="YVTN repeat-like/Quinoprotein amine dehydrogenase"/>
    <property type="match status" value="2"/>
</dbReference>
<dbReference type="InterPro" id="IPR051200">
    <property type="entry name" value="Host-pathogen_enzymatic-act"/>
</dbReference>
<dbReference type="InterPro" id="IPR011048">
    <property type="entry name" value="Haem_d1_sf"/>
</dbReference>
<gene>
    <name evidence="1" type="ORF">BJ998_003872</name>
</gene>
<name>A0A7W9KHI8_9PSEU</name>
<dbReference type="SUPFAM" id="SSF51004">
    <property type="entry name" value="C-terminal (heme d1) domain of cytochrome cd1-nitrite reductase"/>
    <property type="match status" value="1"/>
</dbReference>
<dbReference type="AlphaFoldDB" id="A0A7W9KHI8"/>
<reference evidence="1 2" key="1">
    <citation type="submission" date="2020-08" db="EMBL/GenBank/DDBJ databases">
        <title>Sequencing the genomes of 1000 actinobacteria strains.</title>
        <authorList>
            <person name="Klenk H.-P."/>
        </authorList>
    </citation>
    <scope>NUCLEOTIDE SEQUENCE [LARGE SCALE GENOMIC DNA]</scope>
    <source>
        <strain evidence="1 2">DSM 43851</strain>
    </source>
</reference>
<dbReference type="RefSeq" id="WP_184863565.1">
    <property type="nucleotide sequence ID" value="NZ_BAAAWY010000001.1"/>
</dbReference>
<comment type="caution">
    <text evidence="1">The sequence shown here is derived from an EMBL/GenBank/DDBJ whole genome shotgun (WGS) entry which is preliminary data.</text>
</comment>
<proteinExistence type="predicted"/>
<dbReference type="PANTHER" id="PTHR47197">
    <property type="entry name" value="PROTEIN NIRF"/>
    <property type="match status" value="1"/>
</dbReference>
<dbReference type="PANTHER" id="PTHR47197:SF3">
    <property type="entry name" value="DIHYDRO-HEME D1 DEHYDROGENASE"/>
    <property type="match status" value="1"/>
</dbReference>